<evidence type="ECO:0000313" key="1">
    <source>
        <dbReference type="EMBL" id="CCH49307.1"/>
    </source>
</evidence>
<dbReference type="RefSeq" id="WP_015415351.1">
    <property type="nucleotide sequence ID" value="NC_020409.1"/>
</dbReference>
<dbReference type="SUPFAM" id="SSF53335">
    <property type="entry name" value="S-adenosyl-L-methionine-dependent methyltransferases"/>
    <property type="match status" value="1"/>
</dbReference>
<evidence type="ECO:0000313" key="2">
    <source>
        <dbReference type="Proteomes" id="UP000011724"/>
    </source>
</evidence>
<dbReference type="PATRIC" id="fig|879567.3.peg.2204"/>
<accession>M1WT67</accession>
<dbReference type="BioCyc" id="DPIE1322246:BN4_RS10420-MONOMER"/>
<dbReference type="InterPro" id="IPR029063">
    <property type="entry name" value="SAM-dependent_MTases_sf"/>
</dbReference>
<gene>
    <name evidence="1" type="ordered locus">BN4_12072</name>
</gene>
<dbReference type="Proteomes" id="UP000011724">
    <property type="component" value="Chromosome"/>
</dbReference>
<reference evidence="2" key="2">
    <citation type="journal article" date="2013" name="Stand. Genomic Sci.">
        <title>Complete genome sequence of Desulfocapsa sulfexigens, a marine deltaproteobacterium specialized in disproportionating inorganic sulfur compounds.</title>
        <authorList>
            <person name="Finster K.W."/>
            <person name="Kjeldsen K.U."/>
            <person name="Kube M."/>
            <person name="Reinhardt R."/>
            <person name="Mussmann M."/>
            <person name="Amann R."/>
            <person name="Schreiber L."/>
        </authorList>
    </citation>
    <scope>NUCLEOTIDE SEQUENCE [LARGE SCALE GENOMIC DNA]</scope>
    <source>
        <strain evidence="2">DSM 10523 / SB164P1</strain>
    </source>
</reference>
<reference evidence="1 2" key="1">
    <citation type="journal article" date="2013" name="PLoS ONE">
        <title>The first genomic and proteomic characterization of a deep-sea sulfate reducer: insights into the piezophilic lifestyle of Desulfovibrio piezophilus.</title>
        <authorList>
            <person name="Pradel N."/>
            <person name="Ji B."/>
            <person name="Gimenez G."/>
            <person name="Talla E."/>
            <person name="Lenoble P."/>
            <person name="Garel M."/>
            <person name="Tamburini C."/>
            <person name="Fourquet P."/>
            <person name="Lebrun R."/>
            <person name="Bertin P."/>
            <person name="Denis Y."/>
            <person name="Pophillat M."/>
            <person name="Barbe V."/>
            <person name="Ollivier B."/>
            <person name="Dolla A."/>
        </authorList>
    </citation>
    <scope>NUCLEOTIDE SEQUENCE [LARGE SCALE GENOMIC DNA]</scope>
    <source>
        <strain evidence="2">DSM 10523 / SB164P1</strain>
    </source>
</reference>
<dbReference type="HOGENOM" id="CLU_1218204_0_0_7"/>
<keyword evidence="2" id="KW-1185">Reference proteome</keyword>
<dbReference type="OrthoDB" id="9803751at2"/>
<name>M1WT67_PSEP2</name>
<dbReference type="Gene3D" id="3.40.50.150">
    <property type="entry name" value="Vaccinia Virus protein VP39"/>
    <property type="match status" value="1"/>
</dbReference>
<protein>
    <recommendedName>
        <fullName evidence="3">Methyltransferase type 11</fullName>
    </recommendedName>
</protein>
<dbReference type="eggNOG" id="ENOG5033RFG">
    <property type="taxonomic scope" value="Bacteria"/>
</dbReference>
<organism evidence="1 2">
    <name type="scientific">Pseudodesulfovibrio piezophilus (strain DSM 21447 / JCM 15486 / C1TLV30)</name>
    <name type="common">Desulfovibrio piezophilus</name>
    <dbReference type="NCBI Taxonomy" id="1322246"/>
    <lineage>
        <taxon>Bacteria</taxon>
        <taxon>Pseudomonadati</taxon>
        <taxon>Thermodesulfobacteriota</taxon>
        <taxon>Desulfovibrionia</taxon>
        <taxon>Desulfovibrionales</taxon>
        <taxon>Desulfovibrionaceae</taxon>
    </lineage>
</organism>
<proteinExistence type="predicted"/>
<dbReference type="KEGG" id="dpi:BN4_12072"/>
<dbReference type="AlphaFoldDB" id="M1WT67"/>
<evidence type="ECO:0008006" key="3">
    <source>
        <dbReference type="Google" id="ProtNLM"/>
    </source>
</evidence>
<dbReference type="Pfam" id="PF13489">
    <property type="entry name" value="Methyltransf_23"/>
    <property type="match status" value="1"/>
</dbReference>
<sequence>MPTIDWLKQEFDYGYDSGDVLAETPGKVRATEESRIGGCYRTVFTKAVLPHMREDSTVLEIGPGGGSWSRALLTHLPKGTLHTADFQDVTPWLKPEEYNGRLICTQVTDNSLREFENGMFDFIWSFGVLCHCNTDLIAQVLKASFARAASGATAVHQYADWEKLDALGWPQSRHIPAVFRDMEDDEIWWPRNSRSTMTRLAEEAGWTVKKPDMGLLERDSMILLTHP</sequence>
<dbReference type="STRING" id="1322246.BN4_12072"/>
<dbReference type="EMBL" id="FO203427">
    <property type="protein sequence ID" value="CCH49307.1"/>
    <property type="molecule type" value="Genomic_DNA"/>
</dbReference>